<keyword evidence="1" id="KW-0805">Transcription regulation</keyword>
<keyword evidence="6" id="KW-1185">Reference proteome</keyword>
<comment type="caution">
    <text evidence="5">The sequence shown here is derived from an EMBL/GenBank/DDBJ whole genome shotgun (WGS) entry which is preliminary data.</text>
</comment>
<dbReference type="InterPro" id="IPR036388">
    <property type="entry name" value="WH-like_DNA-bd_sf"/>
</dbReference>
<dbReference type="PANTHER" id="PTHR44688:SF16">
    <property type="entry name" value="DNA-BINDING TRANSCRIPTIONAL ACTIVATOR DEVR_DOSR"/>
    <property type="match status" value="1"/>
</dbReference>
<accession>A0ABR8QWP4</accession>
<dbReference type="InterPro" id="IPR016032">
    <property type="entry name" value="Sig_transdc_resp-reg_C-effctor"/>
</dbReference>
<dbReference type="SUPFAM" id="SSF46894">
    <property type="entry name" value="C-terminal effector domain of the bipartite response regulators"/>
    <property type="match status" value="1"/>
</dbReference>
<dbReference type="PROSITE" id="PS50043">
    <property type="entry name" value="HTH_LUXR_2"/>
    <property type="match status" value="1"/>
</dbReference>
<evidence type="ECO:0000313" key="5">
    <source>
        <dbReference type="EMBL" id="MBD7939943.1"/>
    </source>
</evidence>
<gene>
    <name evidence="5" type="ORF">H9656_00880</name>
</gene>
<dbReference type="SMART" id="SM00421">
    <property type="entry name" value="HTH_LUXR"/>
    <property type="match status" value="1"/>
</dbReference>
<evidence type="ECO:0000256" key="1">
    <source>
        <dbReference type="ARBA" id="ARBA00023015"/>
    </source>
</evidence>
<dbReference type="CDD" id="cd06170">
    <property type="entry name" value="LuxR_C_like"/>
    <property type="match status" value="1"/>
</dbReference>
<sequence>MDANLNSQTAWTVTPGLSPRELECLAWVSQGKSSTDIGAILGLSARTVDSYLEKAASKLGVRTRIEAVAVGVRRGLIEVD</sequence>
<proteinExistence type="predicted"/>
<dbReference type="RefSeq" id="WP_191742434.1">
    <property type="nucleotide sequence ID" value="NZ_JACSQU010000001.1"/>
</dbReference>
<keyword evidence="3" id="KW-0804">Transcription</keyword>
<dbReference type="EMBL" id="JACSQU010000001">
    <property type="protein sequence ID" value="MBD7939943.1"/>
    <property type="molecule type" value="Genomic_DNA"/>
</dbReference>
<protein>
    <submittedName>
        <fullName evidence="5">Helix-turn-helix transcriptional regulator</fullName>
    </submittedName>
</protein>
<reference evidence="5 6" key="1">
    <citation type="submission" date="2020-08" db="EMBL/GenBank/DDBJ databases">
        <title>A Genomic Blueprint of the Chicken Gut Microbiome.</title>
        <authorList>
            <person name="Gilroy R."/>
            <person name="Ravi A."/>
            <person name="Getino M."/>
            <person name="Pursley I."/>
            <person name="Horton D.L."/>
            <person name="Alikhan N.-F."/>
            <person name="Baker D."/>
            <person name="Gharbi K."/>
            <person name="Hall N."/>
            <person name="Watson M."/>
            <person name="Adriaenssens E.M."/>
            <person name="Foster-Nyarko E."/>
            <person name="Jarju S."/>
            <person name="Secka A."/>
            <person name="Antonio M."/>
            <person name="Oren A."/>
            <person name="Chaudhuri R."/>
            <person name="La Ragione R.M."/>
            <person name="Hildebrand F."/>
            <person name="Pallen M.J."/>
        </authorList>
    </citation>
    <scope>NUCLEOTIDE SEQUENCE [LARGE SCALE GENOMIC DNA]</scope>
    <source>
        <strain evidence="5 6">Sa3CVA3</strain>
    </source>
</reference>
<dbReference type="Pfam" id="PF00196">
    <property type="entry name" value="GerE"/>
    <property type="match status" value="1"/>
</dbReference>
<keyword evidence="2" id="KW-0238">DNA-binding</keyword>
<feature type="domain" description="HTH luxR-type" evidence="4">
    <location>
        <begin position="10"/>
        <end position="75"/>
    </location>
</feature>
<dbReference type="InterPro" id="IPR000792">
    <property type="entry name" value="Tscrpt_reg_LuxR_C"/>
</dbReference>
<evidence type="ECO:0000256" key="2">
    <source>
        <dbReference type="ARBA" id="ARBA00023125"/>
    </source>
</evidence>
<dbReference type="PANTHER" id="PTHR44688">
    <property type="entry name" value="DNA-BINDING TRANSCRIPTIONAL ACTIVATOR DEVR_DOSR"/>
    <property type="match status" value="1"/>
</dbReference>
<evidence type="ECO:0000313" key="6">
    <source>
        <dbReference type="Proteomes" id="UP000638918"/>
    </source>
</evidence>
<evidence type="ECO:0000256" key="3">
    <source>
        <dbReference type="ARBA" id="ARBA00023163"/>
    </source>
</evidence>
<name>A0ABR8QWP4_9CAUL</name>
<dbReference type="PRINTS" id="PR00038">
    <property type="entry name" value="HTHLUXR"/>
</dbReference>
<organism evidence="5 6">
    <name type="scientific">Brevundimonas guildfordensis</name>
    <dbReference type="NCBI Taxonomy" id="2762241"/>
    <lineage>
        <taxon>Bacteria</taxon>
        <taxon>Pseudomonadati</taxon>
        <taxon>Pseudomonadota</taxon>
        <taxon>Alphaproteobacteria</taxon>
        <taxon>Caulobacterales</taxon>
        <taxon>Caulobacteraceae</taxon>
        <taxon>Brevundimonas</taxon>
    </lineage>
</organism>
<dbReference type="Proteomes" id="UP000638918">
    <property type="component" value="Unassembled WGS sequence"/>
</dbReference>
<dbReference type="Gene3D" id="1.10.10.10">
    <property type="entry name" value="Winged helix-like DNA-binding domain superfamily/Winged helix DNA-binding domain"/>
    <property type="match status" value="1"/>
</dbReference>
<evidence type="ECO:0000259" key="4">
    <source>
        <dbReference type="PROSITE" id="PS50043"/>
    </source>
</evidence>